<dbReference type="EMBL" id="BAAABM010000007">
    <property type="protein sequence ID" value="GAA0321492.1"/>
    <property type="molecule type" value="Genomic_DNA"/>
</dbReference>
<evidence type="ECO:0000313" key="2">
    <source>
        <dbReference type="Proteomes" id="UP001501822"/>
    </source>
</evidence>
<organism evidence="1 2">
    <name type="scientific">Actinoallomurus spadix</name>
    <dbReference type="NCBI Taxonomy" id="79912"/>
    <lineage>
        <taxon>Bacteria</taxon>
        <taxon>Bacillati</taxon>
        <taxon>Actinomycetota</taxon>
        <taxon>Actinomycetes</taxon>
        <taxon>Streptosporangiales</taxon>
        <taxon>Thermomonosporaceae</taxon>
        <taxon>Actinoallomurus</taxon>
    </lineage>
</organism>
<evidence type="ECO:0000313" key="1">
    <source>
        <dbReference type="EMBL" id="GAA0321492.1"/>
    </source>
</evidence>
<keyword evidence="2" id="KW-1185">Reference proteome</keyword>
<proteinExistence type="predicted"/>
<sequence>MISTRAPLSRMPQPFPERVRLTPAFAAGSGFVIGGGTHRTIWDRPGATEGALFPQSSTKAR</sequence>
<dbReference type="Proteomes" id="UP001501822">
    <property type="component" value="Unassembled WGS sequence"/>
</dbReference>
<gene>
    <name evidence="1" type="ORF">GCM10010151_09070</name>
</gene>
<protein>
    <submittedName>
        <fullName evidence="1">Uncharacterized protein</fullName>
    </submittedName>
</protein>
<reference evidence="1 2" key="1">
    <citation type="journal article" date="2019" name="Int. J. Syst. Evol. Microbiol.">
        <title>The Global Catalogue of Microorganisms (GCM) 10K type strain sequencing project: providing services to taxonomists for standard genome sequencing and annotation.</title>
        <authorList>
            <consortium name="The Broad Institute Genomics Platform"/>
            <consortium name="The Broad Institute Genome Sequencing Center for Infectious Disease"/>
            <person name="Wu L."/>
            <person name="Ma J."/>
        </authorList>
    </citation>
    <scope>NUCLEOTIDE SEQUENCE [LARGE SCALE GENOMIC DNA]</scope>
    <source>
        <strain evidence="1 2">JCM 3146</strain>
    </source>
</reference>
<comment type="caution">
    <text evidence="1">The sequence shown here is derived from an EMBL/GenBank/DDBJ whole genome shotgun (WGS) entry which is preliminary data.</text>
</comment>
<accession>A0ABN0W088</accession>
<name>A0ABN0W088_9ACTN</name>